<evidence type="ECO:0000256" key="4">
    <source>
        <dbReference type="ARBA" id="ARBA00022801"/>
    </source>
</evidence>
<comment type="similarity">
    <text evidence="2">Belongs to the peptidase S54 family.</text>
</comment>
<dbReference type="EMBL" id="JAUEPN010000001">
    <property type="protein sequence ID" value="KAK3301103.1"/>
    <property type="molecule type" value="Genomic_DNA"/>
</dbReference>
<comment type="subcellular location">
    <subcellularLocation>
        <location evidence="1">Membrane</location>
        <topology evidence="1">Multi-pass membrane protein</topology>
    </subcellularLocation>
</comment>
<protein>
    <recommendedName>
        <fullName evidence="9">Peptidase S54 rhomboid domain-containing protein</fullName>
    </recommendedName>
</protein>
<feature type="transmembrane region" description="Helical" evidence="8">
    <location>
        <begin position="500"/>
        <end position="519"/>
    </location>
</feature>
<evidence type="ECO:0000256" key="6">
    <source>
        <dbReference type="ARBA" id="ARBA00023136"/>
    </source>
</evidence>
<organism evidence="10 11">
    <name type="scientific">Chaetomium fimeti</name>
    <dbReference type="NCBI Taxonomy" id="1854472"/>
    <lineage>
        <taxon>Eukaryota</taxon>
        <taxon>Fungi</taxon>
        <taxon>Dikarya</taxon>
        <taxon>Ascomycota</taxon>
        <taxon>Pezizomycotina</taxon>
        <taxon>Sordariomycetes</taxon>
        <taxon>Sordariomycetidae</taxon>
        <taxon>Sordariales</taxon>
        <taxon>Chaetomiaceae</taxon>
        <taxon>Chaetomium</taxon>
    </lineage>
</organism>
<dbReference type="RefSeq" id="XP_062664617.1">
    <property type="nucleotide sequence ID" value="XM_062802888.1"/>
</dbReference>
<dbReference type="InterPro" id="IPR022764">
    <property type="entry name" value="Peptidase_S54_rhomboid_dom"/>
</dbReference>
<dbReference type="InterPro" id="IPR050925">
    <property type="entry name" value="Rhomboid_protease_S54"/>
</dbReference>
<dbReference type="InterPro" id="IPR035952">
    <property type="entry name" value="Rhomboid-like_sf"/>
</dbReference>
<sequence>MSSCSLGVNAFRSSVQAAAHHLTRPYSRLLPVAPFSSRCFSSWPSPQKQQQQRQPQRAGHGRNAVTGSALLKAARPVLPQWVGIRTILGGGQTVITHYVDLPPEYEDRDGLPFAKHDLTASEVVAIFGPLMSTTGGNELLRILHGRRVAGTLDDPALRVNTIVYPKEQQHIALAYLREKVPVDEIANAGLRAEDELAALEKGGTAAEKEKTDDNLGYATKLKLYGEREVLRKKTSVYGRSALDAIRESNEAKRKAEREKREEEERKKKEEEERQGKAGPLQVAGEQTRQLSPKMQEYMAKGQSNLTEPPKMKMWQRLLPSTTLVLALIGLCVAYAEFYQPAKRADRWFPDIPPAAVTVGTLIALNLAGWVLWKLPPIWGLLNQYFIVVVATPRAATMVSAMFSHQSLGHLLQNMVILWFLGVRFHDEVGRGTFLATYFASGALGAFGTLSWAVLTNRLTITSLGASGAIYGVGAAYLWLHRFDAFRIFGLPPPPRDGVEGLTLLAFAAALNIGAAFTAKRFTIDITGHLVGMIAGILGGHLIERKRAAKKGIAVATRIPVATK</sequence>
<evidence type="ECO:0000256" key="3">
    <source>
        <dbReference type="ARBA" id="ARBA00022692"/>
    </source>
</evidence>
<evidence type="ECO:0000256" key="8">
    <source>
        <dbReference type="SAM" id="Phobius"/>
    </source>
</evidence>
<dbReference type="GeneID" id="87839836"/>
<dbReference type="GO" id="GO:0016020">
    <property type="term" value="C:membrane"/>
    <property type="evidence" value="ECO:0007669"/>
    <property type="project" value="UniProtKB-SubCell"/>
</dbReference>
<feature type="domain" description="Peptidase S54 rhomboid" evidence="9">
    <location>
        <begin position="396"/>
        <end position="541"/>
    </location>
</feature>
<feature type="region of interest" description="Disordered" evidence="7">
    <location>
        <begin position="248"/>
        <end position="289"/>
    </location>
</feature>
<dbReference type="SUPFAM" id="SSF144091">
    <property type="entry name" value="Rhomboid-like"/>
    <property type="match status" value="1"/>
</dbReference>
<evidence type="ECO:0000259" key="9">
    <source>
        <dbReference type="Pfam" id="PF01694"/>
    </source>
</evidence>
<feature type="transmembrane region" description="Helical" evidence="8">
    <location>
        <begin position="384"/>
        <end position="402"/>
    </location>
</feature>
<dbReference type="Pfam" id="PF01694">
    <property type="entry name" value="Rhomboid"/>
    <property type="match status" value="1"/>
</dbReference>
<name>A0AAE0HQX7_9PEZI</name>
<keyword evidence="6 8" id="KW-0472">Membrane</keyword>
<feature type="transmembrane region" description="Helical" evidence="8">
    <location>
        <begin position="317"/>
        <end position="335"/>
    </location>
</feature>
<accession>A0AAE0HQX7</accession>
<evidence type="ECO:0000313" key="11">
    <source>
        <dbReference type="Proteomes" id="UP001278766"/>
    </source>
</evidence>
<dbReference type="Gene3D" id="1.20.1540.10">
    <property type="entry name" value="Rhomboid-like"/>
    <property type="match status" value="1"/>
</dbReference>
<gene>
    <name evidence="10" type="ORF">B0H64DRAFT_382610</name>
</gene>
<evidence type="ECO:0000313" key="10">
    <source>
        <dbReference type="EMBL" id="KAK3301103.1"/>
    </source>
</evidence>
<evidence type="ECO:0000256" key="5">
    <source>
        <dbReference type="ARBA" id="ARBA00022989"/>
    </source>
</evidence>
<keyword evidence="11" id="KW-1185">Reference proteome</keyword>
<feature type="transmembrane region" description="Helical" evidence="8">
    <location>
        <begin position="460"/>
        <end position="479"/>
    </location>
</feature>
<feature type="compositionally biased region" description="Low complexity" evidence="7">
    <location>
        <begin position="46"/>
        <end position="57"/>
    </location>
</feature>
<keyword evidence="4" id="KW-0378">Hydrolase</keyword>
<evidence type="ECO:0000256" key="2">
    <source>
        <dbReference type="ARBA" id="ARBA00009045"/>
    </source>
</evidence>
<feature type="transmembrane region" description="Helical" evidence="8">
    <location>
        <begin position="432"/>
        <end position="454"/>
    </location>
</feature>
<dbReference type="GO" id="GO:0004252">
    <property type="term" value="F:serine-type endopeptidase activity"/>
    <property type="evidence" value="ECO:0007669"/>
    <property type="project" value="InterPro"/>
</dbReference>
<dbReference type="AlphaFoldDB" id="A0AAE0HQX7"/>
<dbReference type="PANTHER" id="PTHR43731">
    <property type="entry name" value="RHOMBOID PROTEASE"/>
    <property type="match status" value="1"/>
</dbReference>
<keyword evidence="5 8" id="KW-1133">Transmembrane helix</keyword>
<comment type="caution">
    <text evidence="10">The sequence shown here is derived from an EMBL/GenBank/DDBJ whole genome shotgun (WGS) entry which is preliminary data.</text>
</comment>
<dbReference type="Proteomes" id="UP001278766">
    <property type="component" value="Unassembled WGS sequence"/>
</dbReference>
<keyword evidence="3 8" id="KW-0812">Transmembrane</keyword>
<feature type="compositionally biased region" description="Basic and acidic residues" evidence="7">
    <location>
        <begin position="248"/>
        <end position="275"/>
    </location>
</feature>
<reference evidence="10" key="1">
    <citation type="journal article" date="2023" name="Mol. Phylogenet. Evol.">
        <title>Genome-scale phylogeny and comparative genomics of the fungal order Sordariales.</title>
        <authorList>
            <person name="Hensen N."/>
            <person name="Bonometti L."/>
            <person name="Westerberg I."/>
            <person name="Brannstrom I.O."/>
            <person name="Guillou S."/>
            <person name="Cros-Aarteil S."/>
            <person name="Calhoun S."/>
            <person name="Haridas S."/>
            <person name="Kuo A."/>
            <person name="Mondo S."/>
            <person name="Pangilinan J."/>
            <person name="Riley R."/>
            <person name="LaButti K."/>
            <person name="Andreopoulos B."/>
            <person name="Lipzen A."/>
            <person name="Chen C."/>
            <person name="Yan M."/>
            <person name="Daum C."/>
            <person name="Ng V."/>
            <person name="Clum A."/>
            <person name="Steindorff A."/>
            <person name="Ohm R.A."/>
            <person name="Martin F."/>
            <person name="Silar P."/>
            <person name="Natvig D.O."/>
            <person name="Lalanne C."/>
            <person name="Gautier V."/>
            <person name="Ament-Velasquez S.L."/>
            <person name="Kruys A."/>
            <person name="Hutchinson M.I."/>
            <person name="Powell A.J."/>
            <person name="Barry K."/>
            <person name="Miller A.N."/>
            <person name="Grigoriev I.V."/>
            <person name="Debuchy R."/>
            <person name="Gladieux P."/>
            <person name="Hiltunen Thoren M."/>
            <person name="Johannesson H."/>
        </authorList>
    </citation>
    <scope>NUCLEOTIDE SEQUENCE</scope>
    <source>
        <strain evidence="10">CBS 168.71</strain>
    </source>
</reference>
<dbReference type="PANTHER" id="PTHR43731:SF14">
    <property type="entry name" value="PRESENILIN-ASSOCIATED RHOMBOID-LIKE PROTEIN, MITOCHONDRIAL"/>
    <property type="match status" value="1"/>
</dbReference>
<reference evidence="10" key="2">
    <citation type="submission" date="2023-06" db="EMBL/GenBank/DDBJ databases">
        <authorList>
            <consortium name="Lawrence Berkeley National Laboratory"/>
            <person name="Haridas S."/>
            <person name="Hensen N."/>
            <person name="Bonometti L."/>
            <person name="Westerberg I."/>
            <person name="Brannstrom I.O."/>
            <person name="Guillou S."/>
            <person name="Cros-Aarteil S."/>
            <person name="Calhoun S."/>
            <person name="Kuo A."/>
            <person name="Mondo S."/>
            <person name="Pangilinan J."/>
            <person name="Riley R."/>
            <person name="Labutti K."/>
            <person name="Andreopoulos B."/>
            <person name="Lipzen A."/>
            <person name="Chen C."/>
            <person name="Yanf M."/>
            <person name="Daum C."/>
            <person name="Ng V."/>
            <person name="Clum A."/>
            <person name="Steindorff A."/>
            <person name="Ohm R."/>
            <person name="Martin F."/>
            <person name="Silar P."/>
            <person name="Natvig D."/>
            <person name="Lalanne C."/>
            <person name="Gautier V."/>
            <person name="Ament-Velasquez S.L."/>
            <person name="Kruys A."/>
            <person name="Hutchinson M.I."/>
            <person name="Powell A.J."/>
            <person name="Barry K."/>
            <person name="Miller A.N."/>
            <person name="Grigoriev I.V."/>
            <person name="Debuchy R."/>
            <person name="Gladieux P."/>
            <person name="Thoren M.H."/>
            <person name="Johannesson H."/>
        </authorList>
    </citation>
    <scope>NUCLEOTIDE SEQUENCE</scope>
    <source>
        <strain evidence="10">CBS 168.71</strain>
    </source>
</reference>
<evidence type="ECO:0000256" key="7">
    <source>
        <dbReference type="SAM" id="MobiDB-lite"/>
    </source>
</evidence>
<dbReference type="GO" id="GO:0006465">
    <property type="term" value="P:signal peptide processing"/>
    <property type="evidence" value="ECO:0007669"/>
    <property type="project" value="TreeGrafter"/>
</dbReference>
<proteinExistence type="inferred from homology"/>
<feature type="transmembrane region" description="Helical" evidence="8">
    <location>
        <begin position="355"/>
        <end position="372"/>
    </location>
</feature>
<evidence type="ECO:0000256" key="1">
    <source>
        <dbReference type="ARBA" id="ARBA00004141"/>
    </source>
</evidence>
<feature type="region of interest" description="Disordered" evidence="7">
    <location>
        <begin position="41"/>
        <end position="62"/>
    </location>
</feature>